<accession>A0AAV4JXE7</accession>
<feature type="region of interest" description="Disordered" evidence="1">
    <location>
        <begin position="57"/>
        <end position="90"/>
    </location>
</feature>
<evidence type="ECO:0000313" key="2">
    <source>
        <dbReference type="EMBL" id="GFS27479.1"/>
    </source>
</evidence>
<dbReference type="Proteomes" id="UP000762676">
    <property type="component" value="Unassembled WGS sequence"/>
</dbReference>
<sequence length="90" mass="10086">MRILTLKTDTTRVLTLKTETIRILTLKTAPLAVVLASLSSFRRRLCLGDADLISANLQPVPAPPGDNHWGTTEITTERKTDRQTDRRTQD</sequence>
<dbReference type="EMBL" id="BMAT01010524">
    <property type="protein sequence ID" value="GFS27479.1"/>
    <property type="molecule type" value="Genomic_DNA"/>
</dbReference>
<dbReference type="AlphaFoldDB" id="A0AAV4JXE7"/>
<comment type="caution">
    <text evidence="2">The sequence shown here is derived from an EMBL/GenBank/DDBJ whole genome shotgun (WGS) entry which is preliminary data.</text>
</comment>
<feature type="compositionally biased region" description="Basic and acidic residues" evidence="1">
    <location>
        <begin position="75"/>
        <end position="90"/>
    </location>
</feature>
<proteinExistence type="predicted"/>
<gene>
    <name evidence="2" type="ORF">ElyMa_005273400</name>
</gene>
<organism evidence="2 3">
    <name type="scientific">Elysia marginata</name>
    <dbReference type="NCBI Taxonomy" id="1093978"/>
    <lineage>
        <taxon>Eukaryota</taxon>
        <taxon>Metazoa</taxon>
        <taxon>Spiralia</taxon>
        <taxon>Lophotrochozoa</taxon>
        <taxon>Mollusca</taxon>
        <taxon>Gastropoda</taxon>
        <taxon>Heterobranchia</taxon>
        <taxon>Euthyneura</taxon>
        <taxon>Panpulmonata</taxon>
        <taxon>Sacoglossa</taxon>
        <taxon>Placobranchoidea</taxon>
        <taxon>Plakobranchidae</taxon>
        <taxon>Elysia</taxon>
    </lineage>
</organism>
<reference evidence="2 3" key="1">
    <citation type="journal article" date="2021" name="Elife">
        <title>Chloroplast acquisition without the gene transfer in kleptoplastic sea slugs, Plakobranchus ocellatus.</title>
        <authorList>
            <person name="Maeda T."/>
            <person name="Takahashi S."/>
            <person name="Yoshida T."/>
            <person name="Shimamura S."/>
            <person name="Takaki Y."/>
            <person name="Nagai Y."/>
            <person name="Toyoda A."/>
            <person name="Suzuki Y."/>
            <person name="Arimoto A."/>
            <person name="Ishii H."/>
            <person name="Satoh N."/>
            <person name="Nishiyama T."/>
            <person name="Hasebe M."/>
            <person name="Maruyama T."/>
            <person name="Minagawa J."/>
            <person name="Obokata J."/>
            <person name="Shigenobu S."/>
        </authorList>
    </citation>
    <scope>NUCLEOTIDE SEQUENCE [LARGE SCALE GENOMIC DNA]</scope>
</reference>
<evidence type="ECO:0000313" key="3">
    <source>
        <dbReference type="Proteomes" id="UP000762676"/>
    </source>
</evidence>
<keyword evidence="3" id="KW-1185">Reference proteome</keyword>
<protein>
    <submittedName>
        <fullName evidence="2">Uncharacterized protein</fullName>
    </submittedName>
</protein>
<evidence type="ECO:0000256" key="1">
    <source>
        <dbReference type="SAM" id="MobiDB-lite"/>
    </source>
</evidence>
<name>A0AAV4JXE7_9GAST</name>